<dbReference type="PROSITE" id="PS50042">
    <property type="entry name" value="CNMP_BINDING_3"/>
    <property type="match status" value="1"/>
</dbReference>
<organism evidence="3 4">
    <name type="scientific">Cymbomonas tetramitiformis</name>
    <dbReference type="NCBI Taxonomy" id="36881"/>
    <lineage>
        <taxon>Eukaryota</taxon>
        <taxon>Viridiplantae</taxon>
        <taxon>Chlorophyta</taxon>
        <taxon>Pyramimonadophyceae</taxon>
        <taxon>Pyramimonadales</taxon>
        <taxon>Pyramimonadaceae</taxon>
        <taxon>Cymbomonas</taxon>
    </lineage>
</organism>
<evidence type="ECO:0000313" key="4">
    <source>
        <dbReference type="Proteomes" id="UP001190700"/>
    </source>
</evidence>
<evidence type="ECO:0000313" key="3">
    <source>
        <dbReference type="EMBL" id="KAK3239068.1"/>
    </source>
</evidence>
<reference evidence="3 4" key="1">
    <citation type="journal article" date="2015" name="Genome Biol. Evol.">
        <title>Comparative Genomics of a Bacterivorous Green Alga Reveals Evolutionary Causalities and Consequences of Phago-Mixotrophic Mode of Nutrition.</title>
        <authorList>
            <person name="Burns J.A."/>
            <person name="Paasch A."/>
            <person name="Narechania A."/>
            <person name="Kim E."/>
        </authorList>
    </citation>
    <scope>NUCLEOTIDE SEQUENCE [LARGE SCALE GENOMIC DNA]</scope>
    <source>
        <strain evidence="3 4">PLY_AMNH</strain>
    </source>
</reference>
<feature type="compositionally biased region" description="Gly residues" evidence="1">
    <location>
        <begin position="247"/>
        <end position="256"/>
    </location>
</feature>
<feature type="domain" description="Cyclic nucleotide-binding" evidence="2">
    <location>
        <begin position="27"/>
        <end position="74"/>
    </location>
</feature>
<dbReference type="InterPro" id="IPR000595">
    <property type="entry name" value="cNMP-bd_dom"/>
</dbReference>
<dbReference type="InterPro" id="IPR014710">
    <property type="entry name" value="RmlC-like_jellyroll"/>
</dbReference>
<dbReference type="CDD" id="cd00038">
    <property type="entry name" value="CAP_ED"/>
    <property type="match status" value="1"/>
</dbReference>
<dbReference type="InterPro" id="IPR018490">
    <property type="entry name" value="cNMP-bd_dom_sf"/>
</dbReference>
<dbReference type="EMBL" id="LGRX02034035">
    <property type="protein sequence ID" value="KAK3239068.1"/>
    <property type="molecule type" value="Genomic_DNA"/>
</dbReference>
<dbReference type="Proteomes" id="UP001190700">
    <property type="component" value="Unassembled WGS sequence"/>
</dbReference>
<dbReference type="AlphaFoldDB" id="A0AAE0BLZ5"/>
<keyword evidence="4" id="KW-1185">Reference proteome</keyword>
<gene>
    <name evidence="3" type="ORF">CYMTET_50980</name>
</gene>
<feature type="region of interest" description="Disordered" evidence="1">
    <location>
        <begin position="93"/>
        <end position="210"/>
    </location>
</feature>
<accession>A0AAE0BLZ5</accession>
<evidence type="ECO:0000259" key="2">
    <source>
        <dbReference type="PROSITE" id="PS50042"/>
    </source>
</evidence>
<comment type="caution">
    <text evidence="3">The sequence shown here is derived from an EMBL/GenBank/DDBJ whole genome shotgun (WGS) entry which is preliminary data.</text>
</comment>
<proteinExistence type="predicted"/>
<dbReference type="SUPFAM" id="SSF51206">
    <property type="entry name" value="cAMP-binding domain-like"/>
    <property type="match status" value="1"/>
</dbReference>
<sequence>MGEQQRETVESAPVTISNPEDFIKLAAFQQVPLHMLRHIEEHVEFVSCDAGSTIFLEGDDCKYWYAIVEGKAAICRRGGERSAPELGAALQEVAKPATRGDPGPVEEIPEESQLDVSFDKRKATRTRSGSTEDHLSRSNSDVSLSVAGLSGSQKSSRRGSNTSGRLPTSKRASNADHPGSTGMETSTPKASSNGAEVTSPKCGDADPKKTDVIDTCGELLYFLQKVGFANTAHRPKEAPPQSHLEMGGHGHGSARL</sequence>
<feature type="region of interest" description="Disordered" evidence="1">
    <location>
        <begin position="232"/>
        <end position="256"/>
    </location>
</feature>
<feature type="compositionally biased region" description="Polar residues" evidence="1">
    <location>
        <begin position="150"/>
        <end position="172"/>
    </location>
</feature>
<dbReference type="SMART" id="SM00100">
    <property type="entry name" value="cNMP"/>
    <property type="match status" value="1"/>
</dbReference>
<protein>
    <recommendedName>
        <fullName evidence="2">Cyclic nucleotide-binding domain-containing protein</fullName>
    </recommendedName>
</protein>
<name>A0AAE0BLZ5_9CHLO</name>
<dbReference type="Gene3D" id="2.60.120.10">
    <property type="entry name" value="Jelly Rolls"/>
    <property type="match status" value="1"/>
</dbReference>
<feature type="compositionally biased region" description="Polar residues" evidence="1">
    <location>
        <begin position="182"/>
        <end position="196"/>
    </location>
</feature>
<evidence type="ECO:0000256" key="1">
    <source>
        <dbReference type="SAM" id="MobiDB-lite"/>
    </source>
</evidence>